<dbReference type="InterPro" id="IPR000916">
    <property type="entry name" value="Bet_v_I/MLP"/>
</dbReference>
<dbReference type="GO" id="GO:0009738">
    <property type="term" value="P:abscisic acid-activated signaling pathway"/>
    <property type="evidence" value="ECO:0007669"/>
    <property type="project" value="TreeGrafter"/>
</dbReference>
<dbReference type="Gene3D" id="3.30.530.20">
    <property type="match status" value="1"/>
</dbReference>
<evidence type="ECO:0000313" key="4">
    <source>
        <dbReference type="EMBL" id="MQL91750.1"/>
    </source>
</evidence>
<keyword evidence="5" id="KW-1185">Reference proteome</keyword>
<dbReference type="OrthoDB" id="1879545at2759"/>
<feature type="domain" description="Bet v I/Major latex protein" evidence="3">
    <location>
        <begin position="7"/>
        <end position="160"/>
    </location>
</feature>
<dbReference type="InterPro" id="IPR050279">
    <property type="entry name" value="Plant_def-hormone_signal"/>
</dbReference>
<evidence type="ECO:0000256" key="2">
    <source>
        <dbReference type="ARBA" id="ARBA00022589"/>
    </source>
</evidence>
<dbReference type="GO" id="GO:0006952">
    <property type="term" value="P:defense response"/>
    <property type="evidence" value="ECO:0007669"/>
    <property type="project" value="InterPro"/>
</dbReference>
<dbReference type="SUPFAM" id="SSF55961">
    <property type="entry name" value="Bet v1-like"/>
    <property type="match status" value="1"/>
</dbReference>
<dbReference type="GO" id="GO:0010427">
    <property type="term" value="F:abscisic acid binding"/>
    <property type="evidence" value="ECO:0007669"/>
    <property type="project" value="TreeGrafter"/>
</dbReference>
<evidence type="ECO:0000259" key="3">
    <source>
        <dbReference type="Pfam" id="PF00407"/>
    </source>
</evidence>
<dbReference type="Proteomes" id="UP000652761">
    <property type="component" value="Unassembled WGS sequence"/>
</dbReference>
<dbReference type="GO" id="GO:0005737">
    <property type="term" value="C:cytoplasm"/>
    <property type="evidence" value="ECO:0007669"/>
    <property type="project" value="TreeGrafter"/>
</dbReference>
<name>A0A843VDG2_COLES</name>
<comment type="similarity">
    <text evidence="1">Belongs to the BetVI family.</text>
</comment>
<dbReference type="GO" id="GO:0009820">
    <property type="term" value="P:alkaloid metabolic process"/>
    <property type="evidence" value="ECO:0007669"/>
    <property type="project" value="UniProtKB-KW"/>
</dbReference>
<dbReference type="PANTHER" id="PTHR31213:SF19">
    <property type="entry name" value="BET V I_MAJOR LATEX PROTEIN DOMAIN-CONTAINING PROTEIN"/>
    <property type="match status" value="1"/>
</dbReference>
<organism evidence="4 5">
    <name type="scientific">Colocasia esculenta</name>
    <name type="common">Wild taro</name>
    <name type="synonym">Arum esculentum</name>
    <dbReference type="NCBI Taxonomy" id="4460"/>
    <lineage>
        <taxon>Eukaryota</taxon>
        <taxon>Viridiplantae</taxon>
        <taxon>Streptophyta</taxon>
        <taxon>Embryophyta</taxon>
        <taxon>Tracheophyta</taxon>
        <taxon>Spermatophyta</taxon>
        <taxon>Magnoliopsida</taxon>
        <taxon>Liliopsida</taxon>
        <taxon>Araceae</taxon>
        <taxon>Aroideae</taxon>
        <taxon>Colocasieae</taxon>
        <taxon>Colocasia</taxon>
    </lineage>
</organism>
<proteinExistence type="inferred from homology"/>
<dbReference type="InterPro" id="IPR023393">
    <property type="entry name" value="START-like_dom_sf"/>
</dbReference>
<evidence type="ECO:0000256" key="1">
    <source>
        <dbReference type="ARBA" id="ARBA00009744"/>
    </source>
</evidence>
<keyword evidence="2" id="KW-0017">Alkaloid metabolism</keyword>
<dbReference type="CDD" id="cd07816">
    <property type="entry name" value="Bet_v1-like"/>
    <property type="match status" value="1"/>
</dbReference>
<reference evidence="4" key="1">
    <citation type="submission" date="2017-07" db="EMBL/GenBank/DDBJ databases">
        <title>Taro Niue Genome Assembly and Annotation.</title>
        <authorList>
            <person name="Atibalentja N."/>
            <person name="Keating K."/>
            <person name="Fields C.J."/>
        </authorList>
    </citation>
    <scope>NUCLEOTIDE SEQUENCE</scope>
    <source>
        <strain evidence="4">Niue_2</strain>
        <tissue evidence="4">Leaf</tissue>
    </source>
</reference>
<sequence>MDQPAGMKGTVSHELAVPAAAGEVWAVYSGLRLGQLAAELLPGLFQKVELMEGDGGEGTVLRVTVPTSGPDPIFFKEKFVKIDDEKFIKVAEAVEGGPLDLGFRLYRVTLQIMEIDLADSCVIRSTIDYEIEEGLEQKAVLPTTDILAALAEAIGNYLTKKEPTGCHN</sequence>
<evidence type="ECO:0000313" key="5">
    <source>
        <dbReference type="Proteomes" id="UP000652761"/>
    </source>
</evidence>
<dbReference type="GO" id="GO:0005634">
    <property type="term" value="C:nucleus"/>
    <property type="evidence" value="ECO:0007669"/>
    <property type="project" value="TreeGrafter"/>
</dbReference>
<dbReference type="PANTHER" id="PTHR31213">
    <property type="entry name" value="OS08G0374000 PROTEIN-RELATED"/>
    <property type="match status" value="1"/>
</dbReference>
<dbReference type="GO" id="GO:0038023">
    <property type="term" value="F:signaling receptor activity"/>
    <property type="evidence" value="ECO:0007669"/>
    <property type="project" value="TreeGrafter"/>
</dbReference>
<accession>A0A843VDG2</accession>
<dbReference type="AlphaFoldDB" id="A0A843VDG2"/>
<dbReference type="GO" id="GO:0004864">
    <property type="term" value="F:protein phosphatase inhibitor activity"/>
    <property type="evidence" value="ECO:0007669"/>
    <property type="project" value="TreeGrafter"/>
</dbReference>
<gene>
    <name evidence="4" type="ORF">Taro_024368</name>
</gene>
<dbReference type="Pfam" id="PF00407">
    <property type="entry name" value="Bet_v_1"/>
    <property type="match status" value="1"/>
</dbReference>
<comment type="caution">
    <text evidence="4">The sequence shown here is derived from an EMBL/GenBank/DDBJ whole genome shotgun (WGS) entry which is preliminary data.</text>
</comment>
<dbReference type="EMBL" id="NMUH01001376">
    <property type="protein sequence ID" value="MQL91750.1"/>
    <property type="molecule type" value="Genomic_DNA"/>
</dbReference>
<protein>
    <recommendedName>
        <fullName evidence="3">Bet v I/Major latex protein domain-containing protein</fullName>
    </recommendedName>
</protein>